<dbReference type="Gene3D" id="1.10.260.100">
    <property type="match status" value="1"/>
</dbReference>
<dbReference type="OMA" id="ECTTYTN"/>
<keyword evidence="2" id="KW-0963">Cytoplasm</keyword>
<protein>
    <recommendedName>
        <fullName evidence="5">Stress-induced-phosphoprotein 1</fullName>
    </recommendedName>
</protein>
<evidence type="ECO:0000259" key="7">
    <source>
        <dbReference type="SMART" id="SM00727"/>
    </source>
</evidence>
<accession>A0A0L8HRT0</accession>
<dbReference type="AlphaFoldDB" id="A0A0L8HRT0"/>
<evidence type="ECO:0000256" key="1">
    <source>
        <dbReference type="ARBA" id="ARBA00004496"/>
    </source>
</evidence>
<dbReference type="PANTHER" id="PTHR22904">
    <property type="entry name" value="TPR REPEAT CONTAINING PROTEIN"/>
    <property type="match status" value="1"/>
</dbReference>
<dbReference type="FunFam" id="1.25.40.10:FF:000027">
    <property type="entry name" value="stress-induced-phosphoprotein 1 isoform X1"/>
    <property type="match status" value="1"/>
</dbReference>
<dbReference type="PROSITE" id="PS50293">
    <property type="entry name" value="TPR_REGION"/>
    <property type="match status" value="1"/>
</dbReference>
<dbReference type="PROSITE" id="PS50005">
    <property type="entry name" value="TPR"/>
    <property type="match status" value="4"/>
</dbReference>
<feature type="repeat" description="TPR" evidence="6">
    <location>
        <begin position="84"/>
        <end position="117"/>
    </location>
</feature>
<evidence type="ECO:0000256" key="5">
    <source>
        <dbReference type="ARBA" id="ARBA00026193"/>
    </source>
</evidence>
<dbReference type="FunFam" id="1.25.40.10:FF:000010">
    <property type="entry name" value="Stress-induced phosphoprotein 1"/>
    <property type="match status" value="1"/>
</dbReference>
<dbReference type="EMBL" id="KQ417455">
    <property type="protein sequence ID" value="KOF91892.1"/>
    <property type="molecule type" value="Genomic_DNA"/>
</dbReference>
<dbReference type="InterPro" id="IPR006636">
    <property type="entry name" value="STI1_HS-bd"/>
</dbReference>
<evidence type="ECO:0000256" key="6">
    <source>
        <dbReference type="PROSITE-ProRule" id="PRU00339"/>
    </source>
</evidence>
<dbReference type="InterPro" id="IPR019734">
    <property type="entry name" value="TPR_rpt"/>
</dbReference>
<name>A0A0L8HRT0_OCTBM</name>
<dbReference type="InterPro" id="IPR011990">
    <property type="entry name" value="TPR-like_helical_dom_sf"/>
</dbReference>
<dbReference type="Pfam" id="PF17830">
    <property type="entry name" value="STI1-HOP_DP"/>
    <property type="match status" value="1"/>
</dbReference>
<evidence type="ECO:0000256" key="3">
    <source>
        <dbReference type="ARBA" id="ARBA00022737"/>
    </source>
</evidence>
<dbReference type="GO" id="GO:0005737">
    <property type="term" value="C:cytoplasm"/>
    <property type="evidence" value="ECO:0007669"/>
    <property type="project" value="UniProtKB-SubCell"/>
</dbReference>
<dbReference type="GO" id="GO:0051879">
    <property type="term" value="F:Hsp90 protein binding"/>
    <property type="evidence" value="ECO:0007669"/>
    <property type="project" value="TreeGrafter"/>
</dbReference>
<dbReference type="Gene3D" id="1.25.40.10">
    <property type="entry name" value="Tetratricopeptide repeat domain"/>
    <property type="match status" value="2"/>
</dbReference>
<dbReference type="SMART" id="SM00028">
    <property type="entry name" value="TPR"/>
    <property type="match status" value="6"/>
</dbReference>
<gene>
    <name evidence="8" type="ORF">OCBIM_22007837mg</name>
</gene>
<dbReference type="OrthoDB" id="2423701at2759"/>
<dbReference type="SMART" id="SM00727">
    <property type="entry name" value="STI1"/>
    <property type="match status" value="1"/>
</dbReference>
<comment type="subcellular location">
    <subcellularLocation>
        <location evidence="1">Cytoplasm</location>
    </subcellularLocation>
</comment>
<feature type="domain" description="STI1" evidence="7">
    <location>
        <begin position="273"/>
        <end position="312"/>
    </location>
</feature>
<feature type="repeat" description="TPR" evidence="6">
    <location>
        <begin position="144"/>
        <end position="177"/>
    </location>
</feature>
<dbReference type="KEGG" id="obi:106868995"/>
<organism evidence="8">
    <name type="scientific">Octopus bimaculoides</name>
    <name type="common">California two-spotted octopus</name>
    <dbReference type="NCBI Taxonomy" id="37653"/>
    <lineage>
        <taxon>Eukaryota</taxon>
        <taxon>Metazoa</taxon>
        <taxon>Spiralia</taxon>
        <taxon>Lophotrochozoa</taxon>
        <taxon>Mollusca</taxon>
        <taxon>Cephalopoda</taxon>
        <taxon>Coleoidea</taxon>
        <taxon>Octopodiformes</taxon>
        <taxon>Octopoda</taxon>
        <taxon>Incirrata</taxon>
        <taxon>Octopodidae</taxon>
        <taxon>Octopus</taxon>
    </lineage>
</organism>
<dbReference type="InterPro" id="IPR041243">
    <property type="entry name" value="STI1/HOP_DP"/>
</dbReference>
<evidence type="ECO:0000256" key="4">
    <source>
        <dbReference type="ARBA" id="ARBA00022803"/>
    </source>
</evidence>
<dbReference type="Pfam" id="PF00515">
    <property type="entry name" value="TPR_1"/>
    <property type="match status" value="2"/>
</dbReference>
<keyword evidence="3" id="KW-0677">Repeat</keyword>
<dbReference type="Pfam" id="PF13414">
    <property type="entry name" value="TPR_11"/>
    <property type="match status" value="2"/>
</dbReference>
<feature type="repeat" description="TPR" evidence="6">
    <location>
        <begin position="212"/>
        <end position="245"/>
    </location>
</feature>
<keyword evidence="4 6" id="KW-0802">TPR repeat</keyword>
<dbReference type="SUPFAM" id="SSF48452">
    <property type="entry name" value="TPR-like"/>
    <property type="match status" value="2"/>
</dbReference>
<evidence type="ECO:0000256" key="2">
    <source>
        <dbReference type="ARBA" id="ARBA00022490"/>
    </source>
</evidence>
<evidence type="ECO:0000313" key="8">
    <source>
        <dbReference type="EMBL" id="KOF91892.1"/>
    </source>
</evidence>
<dbReference type="PANTHER" id="PTHR22904:SF523">
    <property type="entry name" value="STRESS-INDUCED-PHOSPHOPROTEIN 1"/>
    <property type="match status" value="1"/>
</dbReference>
<dbReference type="STRING" id="37653.A0A0L8HRT0"/>
<reference evidence="8" key="1">
    <citation type="submission" date="2015-07" db="EMBL/GenBank/DDBJ databases">
        <title>MeaNS - Measles Nucleotide Surveillance Program.</title>
        <authorList>
            <person name="Tran T."/>
            <person name="Druce J."/>
        </authorList>
    </citation>
    <scope>NUCLEOTIDE SEQUENCE</scope>
    <source>
        <strain evidence="8">UCB-OBI-ISO-001</strain>
        <tissue evidence="8">Gonad</tissue>
    </source>
</reference>
<proteinExistence type="predicted"/>
<feature type="repeat" description="TPR" evidence="6">
    <location>
        <begin position="9"/>
        <end position="42"/>
    </location>
</feature>
<dbReference type="FunFam" id="1.10.260.100:FF:000002">
    <property type="entry name" value="Stress-induced-phosphoprotein 1 (Hsp70/Hsp90-organizing)"/>
    <property type="match status" value="1"/>
</dbReference>
<sequence length="324" mass="37189">MTSDKQKEAVIEKDKGNAFYKKKEFDKALEHYEAALKLDPTNISIMTNRAAVYFEQNKLDDCIKECEKAIEVGRENHSPFNVIAKAFCRIGNAYLKKDNLEKALTYYNKSLSEHRVPEVVKKAQNVECMIKERERLAYINPEISLQEKSKGNKMYQDGNFPEAIKHYNEAILRNPEDAKIYSNRSACYMKLMEYSLALKDADECIKRDMTFVKGYLRKGATLLAQKESTKAADAYSKALELDPQCQEAKEGYQKSVMSQGNDIDSVKKRVMNNPEVQNILCDPAMRAILQQMQENPKAISEHLSNPEIRDKIDKLMECGIIDIR</sequence>